<dbReference type="EMBL" id="GGEC01050861">
    <property type="protein sequence ID" value="MBX31345.1"/>
    <property type="molecule type" value="Transcribed_RNA"/>
</dbReference>
<organism evidence="1">
    <name type="scientific">Rhizophora mucronata</name>
    <name type="common">Asiatic mangrove</name>
    <dbReference type="NCBI Taxonomy" id="61149"/>
    <lineage>
        <taxon>Eukaryota</taxon>
        <taxon>Viridiplantae</taxon>
        <taxon>Streptophyta</taxon>
        <taxon>Embryophyta</taxon>
        <taxon>Tracheophyta</taxon>
        <taxon>Spermatophyta</taxon>
        <taxon>Magnoliopsida</taxon>
        <taxon>eudicotyledons</taxon>
        <taxon>Gunneridae</taxon>
        <taxon>Pentapetalae</taxon>
        <taxon>rosids</taxon>
        <taxon>fabids</taxon>
        <taxon>Malpighiales</taxon>
        <taxon>Rhizophoraceae</taxon>
        <taxon>Rhizophora</taxon>
    </lineage>
</organism>
<reference evidence="1" key="1">
    <citation type="submission" date="2018-02" db="EMBL/GenBank/DDBJ databases">
        <title>Rhizophora mucronata_Transcriptome.</title>
        <authorList>
            <person name="Meera S.P."/>
            <person name="Sreeshan A."/>
            <person name="Augustine A."/>
        </authorList>
    </citation>
    <scope>NUCLEOTIDE SEQUENCE</scope>
    <source>
        <tissue evidence="1">Leaf</tissue>
    </source>
</reference>
<sequence length="33" mass="3569">MGAAIPNPHRSVDIAELASVTQETFELKIVLMS</sequence>
<name>A0A2P2MM96_RHIMU</name>
<proteinExistence type="predicted"/>
<dbReference type="AlphaFoldDB" id="A0A2P2MM96"/>
<protein>
    <submittedName>
        <fullName evidence="1">Uncharacterized protein</fullName>
    </submittedName>
</protein>
<accession>A0A2P2MM96</accession>
<evidence type="ECO:0000313" key="1">
    <source>
        <dbReference type="EMBL" id="MBX31345.1"/>
    </source>
</evidence>